<organism evidence="6 7">
    <name type="scientific">Sulfurimonas aquatica</name>
    <dbReference type="NCBI Taxonomy" id="2672570"/>
    <lineage>
        <taxon>Bacteria</taxon>
        <taxon>Pseudomonadati</taxon>
        <taxon>Campylobacterota</taxon>
        <taxon>Epsilonproteobacteria</taxon>
        <taxon>Campylobacterales</taxon>
        <taxon>Sulfurimonadaceae</taxon>
        <taxon>Sulfurimonas</taxon>
    </lineage>
</organism>
<dbReference type="InterPro" id="IPR003593">
    <property type="entry name" value="AAA+_ATPase"/>
</dbReference>
<dbReference type="KEGG" id="saqt:GJV85_01970"/>
<dbReference type="Gene3D" id="3.40.50.300">
    <property type="entry name" value="P-loop containing nucleotide triphosphate hydrolases"/>
    <property type="match status" value="1"/>
</dbReference>
<feature type="domain" description="ABC transporter" evidence="5">
    <location>
        <begin position="6"/>
        <end position="247"/>
    </location>
</feature>
<dbReference type="InterPro" id="IPR050683">
    <property type="entry name" value="Bact_Polysacc_Export_ATP-bd"/>
</dbReference>
<dbReference type="PANTHER" id="PTHR46743">
    <property type="entry name" value="TEICHOIC ACIDS EXPORT ATP-BINDING PROTEIN TAGH"/>
    <property type="match status" value="1"/>
</dbReference>
<dbReference type="AlphaFoldDB" id="A0A975GC53"/>
<evidence type="ECO:0000313" key="7">
    <source>
        <dbReference type="Proteomes" id="UP000671852"/>
    </source>
</evidence>
<dbReference type="Pfam" id="PF00005">
    <property type="entry name" value="ABC_tran"/>
    <property type="match status" value="1"/>
</dbReference>
<dbReference type="Proteomes" id="UP000671852">
    <property type="component" value="Chromosome"/>
</dbReference>
<dbReference type="InterPro" id="IPR003439">
    <property type="entry name" value="ABC_transporter-like_ATP-bd"/>
</dbReference>
<dbReference type="PROSITE" id="PS50893">
    <property type="entry name" value="ABC_TRANSPORTER_2"/>
    <property type="match status" value="1"/>
</dbReference>
<keyword evidence="7" id="KW-1185">Reference proteome</keyword>
<dbReference type="InterPro" id="IPR015860">
    <property type="entry name" value="ABC_transpr_TagH-like"/>
</dbReference>
<evidence type="ECO:0000259" key="5">
    <source>
        <dbReference type="PROSITE" id="PS50893"/>
    </source>
</evidence>
<sequence>MSNTAIKVNHLTKVYKLYNKPIDRLKESLHPLKKQYHKDFYALNDVSFEIKKGETVGIIGKNGAGKSTLLKIITGVLTPSSGHVYVNGRIASLLELGAGFNPEYTGIENIYLQGTLMGYMHDEMESKLEAILDFADIGDFVYQPVKSYSSGMFARLAFAVAINVDPDILIVDEALSVGDAAFQNKCIRKMEEIGEKGITILFVSHDTQTINKFCSKVVWLNNGTIKEQGKPEFILENYMSFMSYGIETQRNENTAEKEIVRLDSSQLNLKNISTLDSFGEKKALIESIGFFDENNISITNLKQATQVKFICEFATSIDLHNVGIGVLLKDTLNNEILTFNSYMYSSPLKYVKKETRTRVIIEFKVPKLNPKEYLVTVALSEGTQLNHIQQHWIHSATTINIISCDFVDTCIFSLYPKEIEYKYEQI</sequence>
<dbReference type="Pfam" id="PF14524">
    <property type="entry name" value="Wzt_C"/>
    <property type="match status" value="1"/>
</dbReference>
<comment type="similarity">
    <text evidence="1">Belongs to the ABC transporter superfamily.</text>
</comment>
<protein>
    <submittedName>
        <fullName evidence="6">ATP-binding cassette domain-containing protein</fullName>
    </submittedName>
</protein>
<accession>A0A975GC53</accession>
<dbReference type="SMART" id="SM00382">
    <property type="entry name" value="AAA"/>
    <property type="match status" value="1"/>
</dbReference>
<evidence type="ECO:0000256" key="1">
    <source>
        <dbReference type="ARBA" id="ARBA00005417"/>
    </source>
</evidence>
<dbReference type="InterPro" id="IPR017871">
    <property type="entry name" value="ABC_transporter-like_CS"/>
</dbReference>
<dbReference type="InterPro" id="IPR029439">
    <property type="entry name" value="Wzt_C"/>
</dbReference>
<evidence type="ECO:0000256" key="3">
    <source>
        <dbReference type="ARBA" id="ARBA00022741"/>
    </source>
</evidence>
<dbReference type="GO" id="GO:0005524">
    <property type="term" value="F:ATP binding"/>
    <property type="evidence" value="ECO:0007669"/>
    <property type="project" value="UniProtKB-KW"/>
</dbReference>
<evidence type="ECO:0000313" key="6">
    <source>
        <dbReference type="EMBL" id="QSZ40928.1"/>
    </source>
</evidence>
<dbReference type="PROSITE" id="PS00211">
    <property type="entry name" value="ABC_TRANSPORTER_1"/>
    <property type="match status" value="1"/>
</dbReference>
<name>A0A975GC53_9BACT</name>
<proteinExistence type="inferred from homology"/>
<dbReference type="GO" id="GO:0016887">
    <property type="term" value="F:ATP hydrolysis activity"/>
    <property type="evidence" value="ECO:0007669"/>
    <property type="project" value="InterPro"/>
</dbReference>
<dbReference type="PANTHER" id="PTHR46743:SF2">
    <property type="entry name" value="TEICHOIC ACIDS EXPORT ATP-BINDING PROTEIN TAGH"/>
    <property type="match status" value="1"/>
</dbReference>
<dbReference type="GO" id="GO:0016020">
    <property type="term" value="C:membrane"/>
    <property type="evidence" value="ECO:0007669"/>
    <property type="project" value="InterPro"/>
</dbReference>
<dbReference type="CDD" id="cd10147">
    <property type="entry name" value="Wzt_C-like"/>
    <property type="match status" value="1"/>
</dbReference>
<dbReference type="Gene3D" id="2.70.50.60">
    <property type="entry name" value="abc- transporter (atp binding component) like domain"/>
    <property type="match status" value="1"/>
</dbReference>
<dbReference type="SUPFAM" id="SSF52540">
    <property type="entry name" value="P-loop containing nucleoside triphosphate hydrolases"/>
    <property type="match status" value="1"/>
</dbReference>
<keyword evidence="4 6" id="KW-0067">ATP-binding</keyword>
<dbReference type="GO" id="GO:0140359">
    <property type="term" value="F:ABC-type transporter activity"/>
    <property type="evidence" value="ECO:0007669"/>
    <property type="project" value="InterPro"/>
</dbReference>
<reference evidence="6" key="2">
    <citation type="submission" date="2021-04" db="EMBL/GenBank/DDBJ databases">
        <title>Isolation and characterization of a novel species of the genus Sulfurimonas.</title>
        <authorList>
            <person name="Fukui M."/>
        </authorList>
    </citation>
    <scope>NUCLEOTIDE SEQUENCE</scope>
    <source>
        <strain evidence="6">H1576</strain>
    </source>
</reference>
<dbReference type="CDD" id="cd03220">
    <property type="entry name" value="ABC_KpsT_Wzt"/>
    <property type="match status" value="1"/>
</dbReference>
<dbReference type="InterPro" id="IPR027417">
    <property type="entry name" value="P-loop_NTPase"/>
</dbReference>
<dbReference type="EMBL" id="CP046072">
    <property type="protein sequence ID" value="QSZ40928.1"/>
    <property type="molecule type" value="Genomic_DNA"/>
</dbReference>
<evidence type="ECO:0000256" key="2">
    <source>
        <dbReference type="ARBA" id="ARBA00022448"/>
    </source>
</evidence>
<keyword evidence="2" id="KW-0813">Transport</keyword>
<dbReference type="RefSeq" id="WP_207562203.1">
    <property type="nucleotide sequence ID" value="NZ_CP046072.1"/>
</dbReference>
<reference evidence="6" key="1">
    <citation type="submission" date="2019-11" db="EMBL/GenBank/DDBJ databases">
        <authorList>
            <person name="Kojima H."/>
        </authorList>
    </citation>
    <scope>NUCLEOTIDE SEQUENCE</scope>
    <source>
        <strain evidence="6">H1576</strain>
    </source>
</reference>
<evidence type="ECO:0000256" key="4">
    <source>
        <dbReference type="ARBA" id="ARBA00022840"/>
    </source>
</evidence>
<keyword evidence="3" id="KW-0547">Nucleotide-binding</keyword>
<gene>
    <name evidence="6" type="ORF">GJV85_01970</name>
</gene>